<dbReference type="InterPro" id="IPR050109">
    <property type="entry name" value="HTH-type_TetR-like_transc_reg"/>
</dbReference>
<keyword evidence="7" id="KW-1185">Reference proteome</keyword>
<dbReference type="Pfam" id="PF21597">
    <property type="entry name" value="TetR_C_43"/>
    <property type="match status" value="1"/>
</dbReference>
<accession>A0A8J3QYE8</accession>
<evidence type="ECO:0000259" key="5">
    <source>
        <dbReference type="PROSITE" id="PS50977"/>
    </source>
</evidence>
<keyword evidence="3" id="KW-0804">Transcription</keyword>
<dbReference type="InterPro" id="IPR049445">
    <property type="entry name" value="TetR_SbtR-like_C"/>
</dbReference>
<keyword evidence="2 4" id="KW-0238">DNA-binding</keyword>
<dbReference type="Proteomes" id="UP000642748">
    <property type="component" value="Unassembled WGS sequence"/>
</dbReference>
<dbReference type="PROSITE" id="PS50977">
    <property type="entry name" value="HTH_TETR_2"/>
    <property type="match status" value="1"/>
</dbReference>
<evidence type="ECO:0000256" key="2">
    <source>
        <dbReference type="ARBA" id="ARBA00023125"/>
    </source>
</evidence>
<dbReference type="InterPro" id="IPR009057">
    <property type="entry name" value="Homeodomain-like_sf"/>
</dbReference>
<dbReference type="SUPFAM" id="SSF46689">
    <property type="entry name" value="Homeodomain-like"/>
    <property type="match status" value="1"/>
</dbReference>
<sequence length="189" mass="20147">MAERTVRADARRNRAVLLQAAAEAFATGGLGVPLDEIARRAGVGAGTLYRHFPTKEALFEAVVHDRMQNLIEAAQALRKADDAGPALFELLDRLVAEAGPKKDLVDALVGAQVDVHARLGGMGAQLREEIQHLLTAAQRQHAVRADITVGDLMALISGLLLALHGNGNHHAADPQRMLAVLRDGLSAVR</sequence>
<dbReference type="SUPFAM" id="SSF48498">
    <property type="entry name" value="Tetracyclin repressor-like, C-terminal domain"/>
    <property type="match status" value="1"/>
</dbReference>
<dbReference type="GO" id="GO:0003700">
    <property type="term" value="F:DNA-binding transcription factor activity"/>
    <property type="evidence" value="ECO:0007669"/>
    <property type="project" value="TreeGrafter"/>
</dbReference>
<dbReference type="InterPro" id="IPR001647">
    <property type="entry name" value="HTH_TetR"/>
</dbReference>
<dbReference type="PANTHER" id="PTHR30055">
    <property type="entry name" value="HTH-TYPE TRANSCRIPTIONAL REGULATOR RUTR"/>
    <property type="match status" value="1"/>
</dbReference>
<dbReference type="Pfam" id="PF00440">
    <property type="entry name" value="TetR_N"/>
    <property type="match status" value="1"/>
</dbReference>
<dbReference type="RefSeq" id="WP_203922643.1">
    <property type="nucleotide sequence ID" value="NZ_BONZ01000077.1"/>
</dbReference>
<evidence type="ECO:0000256" key="1">
    <source>
        <dbReference type="ARBA" id="ARBA00023015"/>
    </source>
</evidence>
<reference evidence="6" key="1">
    <citation type="submission" date="2021-01" db="EMBL/GenBank/DDBJ databases">
        <title>Whole genome shotgun sequence of Rugosimonospora africana NBRC 104875.</title>
        <authorList>
            <person name="Komaki H."/>
            <person name="Tamura T."/>
        </authorList>
    </citation>
    <scope>NUCLEOTIDE SEQUENCE</scope>
    <source>
        <strain evidence="6">NBRC 104875</strain>
    </source>
</reference>
<dbReference type="PRINTS" id="PR00455">
    <property type="entry name" value="HTHTETR"/>
</dbReference>
<evidence type="ECO:0000256" key="4">
    <source>
        <dbReference type="PROSITE-ProRule" id="PRU00335"/>
    </source>
</evidence>
<feature type="domain" description="HTH tetR-type" evidence="5">
    <location>
        <begin position="11"/>
        <end position="70"/>
    </location>
</feature>
<dbReference type="AlphaFoldDB" id="A0A8J3QYE8"/>
<protein>
    <submittedName>
        <fullName evidence="6">TetR family transcriptional regulator</fullName>
    </submittedName>
</protein>
<organism evidence="6 7">
    <name type="scientific">Rugosimonospora africana</name>
    <dbReference type="NCBI Taxonomy" id="556532"/>
    <lineage>
        <taxon>Bacteria</taxon>
        <taxon>Bacillati</taxon>
        <taxon>Actinomycetota</taxon>
        <taxon>Actinomycetes</taxon>
        <taxon>Micromonosporales</taxon>
        <taxon>Micromonosporaceae</taxon>
        <taxon>Rugosimonospora</taxon>
    </lineage>
</organism>
<gene>
    <name evidence="6" type="ORF">Raf01_73450</name>
</gene>
<dbReference type="GO" id="GO:0000976">
    <property type="term" value="F:transcription cis-regulatory region binding"/>
    <property type="evidence" value="ECO:0007669"/>
    <property type="project" value="TreeGrafter"/>
</dbReference>
<dbReference type="InterPro" id="IPR036271">
    <property type="entry name" value="Tet_transcr_reg_TetR-rel_C_sf"/>
</dbReference>
<feature type="DNA-binding region" description="H-T-H motif" evidence="4">
    <location>
        <begin position="33"/>
        <end position="52"/>
    </location>
</feature>
<name>A0A8J3QYE8_9ACTN</name>
<comment type="caution">
    <text evidence="6">The sequence shown here is derived from an EMBL/GenBank/DDBJ whole genome shotgun (WGS) entry which is preliminary data.</text>
</comment>
<evidence type="ECO:0000313" key="6">
    <source>
        <dbReference type="EMBL" id="GIH19173.1"/>
    </source>
</evidence>
<dbReference type="PANTHER" id="PTHR30055:SF234">
    <property type="entry name" value="HTH-TYPE TRANSCRIPTIONAL REGULATOR BETI"/>
    <property type="match status" value="1"/>
</dbReference>
<evidence type="ECO:0000313" key="7">
    <source>
        <dbReference type="Proteomes" id="UP000642748"/>
    </source>
</evidence>
<keyword evidence="1" id="KW-0805">Transcription regulation</keyword>
<dbReference type="Gene3D" id="1.10.357.10">
    <property type="entry name" value="Tetracycline Repressor, domain 2"/>
    <property type="match status" value="1"/>
</dbReference>
<dbReference type="EMBL" id="BONZ01000077">
    <property type="protein sequence ID" value="GIH19173.1"/>
    <property type="molecule type" value="Genomic_DNA"/>
</dbReference>
<evidence type="ECO:0000256" key="3">
    <source>
        <dbReference type="ARBA" id="ARBA00023163"/>
    </source>
</evidence>
<proteinExistence type="predicted"/>